<dbReference type="Proteomes" id="UP000436088">
    <property type="component" value="Unassembled WGS sequence"/>
</dbReference>
<feature type="compositionally biased region" description="Basic and acidic residues" evidence="1">
    <location>
        <begin position="138"/>
        <end position="160"/>
    </location>
</feature>
<feature type="compositionally biased region" description="Basic and acidic residues" evidence="1">
    <location>
        <begin position="167"/>
        <end position="180"/>
    </location>
</feature>
<evidence type="ECO:0000256" key="1">
    <source>
        <dbReference type="SAM" id="MobiDB-lite"/>
    </source>
</evidence>
<name>A0A6A3C470_HIBSY</name>
<comment type="caution">
    <text evidence="2">The sequence shown here is derived from an EMBL/GenBank/DDBJ whole genome shotgun (WGS) entry which is preliminary data.</text>
</comment>
<gene>
    <name evidence="2" type="ORF">F3Y22_tig00013040pilonHSYRG00071</name>
</gene>
<reference evidence="2" key="1">
    <citation type="submission" date="2019-09" db="EMBL/GenBank/DDBJ databases">
        <title>Draft genome information of white flower Hibiscus syriacus.</title>
        <authorList>
            <person name="Kim Y.-M."/>
        </authorList>
    </citation>
    <scope>NUCLEOTIDE SEQUENCE [LARGE SCALE GENOMIC DNA]</scope>
    <source>
        <strain evidence="2">YM2019G1</strain>
    </source>
</reference>
<keyword evidence="3" id="KW-1185">Reference proteome</keyword>
<protein>
    <submittedName>
        <fullName evidence="2">Uncharacterized protein</fullName>
    </submittedName>
</protein>
<evidence type="ECO:0000313" key="3">
    <source>
        <dbReference type="Proteomes" id="UP000436088"/>
    </source>
</evidence>
<organism evidence="2 3">
    <name type="scientific">Hibiscus syriacus</name>
    <name type="common">Rose of Sharon</name>
    <dbReference type="NCBI Taxonomy" id="106335"/>
    <lineage>
        <taxon>Eukaryota</taxon>
        <taxon>Viridiplantae</taxon>
        <taxon>Streptophyta</taxon>
        <taxon>Embryophyta</taxon>
        <taxon>Tracheophyta</taxon>
        <taxon>Spermatophyta</taxon>
        <taxon>Magnoliopsida</taxon>
        <taxon>eudicotyledons</taxon>
        <taxon>Gunneridae</taxon>
        <taxon>Pentapetalae</taxon>
        <taxon>rosids</taxon>
        <taxon>malvids</taxon>
        <taxon>Malvales</taxon>
        <taxon>Malvaceae</taxon>
        <taxon>Malvoideae</taxon>
        <taxon>Hibiscus</taxon>
    </lineage>
</organism>
<sequence length="180" mass="20411">MGAPPSYVGIPTTTHPLTVGIHRPTTGAVIAEDPKVVIVENRRRRRQISYPRVRVSETLGGRVGSGPPPGRVWIRMKEIELKPSKDYEEELKPEKEAELKPSKEMFYEETLKPTKEAGLKPMKDVIGKDLNLIKETDLKPKNDSFNSKELKPVQDVESKPMKYSRYRGTEDSEGKRSSMH</sequence>
<accession>A0A6A3C470</accession>
<proteinExistence type="predicted"/>
<dbReference type="EMBL" id="VEPZ02000545">
    <property type="protein sequence ID" value="KAE8723127.1"/>
    <property type="molecule type" value="Genomic_DNA"/>
</dbReference>
<dbReference type="AlphaFoldDB" id="A0A6A3C470"/>
<feature type="region of interest" description="Disordered" evidence="1">
    <location>
        <begin position="138"/>
        <end position="180"/>
    </location>
</feature>
<evidence type="ECO:0000313" key="2">
    <source>
        <dbReference type="EMBL" id="KAE8723127.1"/>
    </source>
</evidence>